<sequence length="195" mass="21176">MYSCFVCSREGPLVTIIHLFPLFFPKETTTLNVTTPSPVIAATTAAKVTTTATKVTTTAAKVTTTATKVTTTAPTTIAETVITRLLTFRSQDDTFTSELLDPSSAEFKNRATLIETTLGPLCRTAFPTFINIYVIVFREGSIIQTSGLRFSSSAPNSTQIKTVLLEAAPTITDFNVDTTSIFVDGTRKQYLILPF</sequence>
<dbReference type="AlphaFoldDB" id="A0A4Z2E5S5"/>
<dbReference type="SUPFAM" id="SSF82671">
    <property type="entry name" value="SEA domain"/>
    <property type="match status" value="1"/>
</dbReference>
<reference evidence="2 3" key="1">
    <citation type="submission" date="2019-03" db="EMBL/GenBank/DDBJ databases">
        <title>First draft genome of Liparis tanakae, snailfish: a comprehensive survey of snailfish specific genes.</title>
        <authorList>
            <person name="Kim W."/>
            <person name="Song I."/>
            <person name="Jeong J.-H."/>
            <person name="Kim D."/>
            <person name="Kim S."/>
            <person name="Ryu S."/>
            <person name="Song J.Y."/>
            <person name="Lee S.K."/>
        </authorList>
    </citation>
    <scope>NUCLEOTIDE SEQUENCE [LARGE SCALE GENOMIC DNA]</scope>
    <source>
        <tissue evidence="2">Muscle</tissue>
    </source>
</reference>
<dbReference type="Proteomes" id="UP000314294">
    <property type="component" value="Unassembled WGS sequence"/>
</dbReference>
<dbReference type="InterPro" id="IPR000082">
    <property type="entry name" value="SEA_dom"/>
</dbReference>
<dbReference type="OrthoDB" id="8965174at2759"/>
<organism evidence="2 3">
    <name type="scientific">Liparis tanakae</name>
    <name type="common">Tanaka's snailfish</name>
    <dbReference type="NCBI Taxonomy" id="230148"/>
    <lineage>
        <taxon>Eukaryota</taxon>
        <taxon>Metazoa</taxon>
        <taxon>Chordata</taxon>
        <taxon>Craniata</taxon>
        <taxon>Vertebrata</taxon>
        <taxon>Euteleostomi</taxon>
        <taxon>Actinopterygii</taxon>
        <taxon>Neopterygii</taxon>
        <taxon>Teleostei</taxon>
        <taxon>Neoteleostei</taxon>
        <taxon>Acanthomorphata</taxon>
        <taxon>Eupercaria</taxon>
        <taxon>Perciformes</taxon>
        <taxon>Cottioidei</taxon>
        <taxon>Cottales</taxon>
        <taxon>Liparidae</taxon>
        <taxon>Liparis</taxon>
    </lineage>
</organism>
<name>A0A4Z2E5S5_9TELE</name>
<gene>
    <name evidence="2" type="ORF">EYF80_065800</name>
</gene>
<comment type="caution">
    <text evidence="2">The sequence shown here is derived from an EMBL/GenBank/DDBJ whole genome shotgun (WGS) entry which is preliminary data.</text>
</comment>
<accession>A0A4Z2E5S5</accession>
<evidence type="ECO:0000313" key="2">
    <source>
        <dbReference type="EMBL" id="TNN24077.1"/>
    </source>
</evidence>
<dbReference type="InterPro" id="IPR036364">
    <property type="entry name" value="SEA_dom_sf"/>
</dbReference>
<dbReference type="Gene3D" id="3.30.70.960">
    <property type="entry name" value="SEA domain"/>
    <property type="match status" value="1"/>
</dbReference>
<proteinExistence type="predicted"/>
<feature type="domain" description="SEA" evidence="1">
    <location>
        <begin position="78"/>
        <end position="188"/>
    </location>
</feature>
<evidence type="ECO:0000313" key="3">
    <source>
        <dbReference type="Proteomes" id="UP000314294"/>
    </source>
</evidence>
<dbReference type="EMBL" id="SRLO01016495">
    <property type="protein sequence ID" value="TNN24077.1"/>
    <property type="molecule type" value="Genomic_DNA"/>
</dbReference>
<dbReference type="Pfam" id="PF01390">
    <property type="entry name" value="SEA"/>
    <property type="match status" value="1"/>
</dbReference>
<dbReference type="PROSITE" id="PS50024">
    <property type="entry name" value="SEA"/>
    <property type="match status" value="1"/>
</dbReference>
<protein>
    <recommendedName>
        <fullName evidence="1">SEA domain-containing protein</fullName>
    </recommendedName>
</protein>
<keyword evidence="3" id="KW-1185">Reference proteome</keyword>
<evidence type="ECO:0000259" key="1">
    <source>
        <dbReference type="PROSITE" id="PS50024"/>
    </source>
</evidence>